<proteinExistence type="inferred from homology"/>
<feature type="domain" description="PBP" evidence="2">
    <location>
        <begin position="118"/>
        <end position="266"/>
    </location>
</feature>
<evidence type="ECO:0000259" key="2">
    <source>
        <dbReference type="Pfam" id="PF12849"/>
    </source>
</evidence>
<dbReference type="SUPFAM" id="SSF53850">
    <property type="entry name" value="Periplasmic binding protein-like II"/>
    <property type="match status" value="1"/>
</dbReference>
<dbReference type="PANTHER" id="PTHR42996">
    <property type="entry name" value="PHOSPHATE-BINDING PROTEIN PSTS"/>
    <property type="match status" value="1"/>
</dbReference>
<dbReference type="Gene3D" id="3.40.190.10">
    <property type="entry name" value="Periplasmic binding protein-like II"/>
    <property type="match status" value="1"/>
</dbReference>
<dbReference type="Pfam" id="PF12849">
    <property type="entry name" value="PBP_like_2"/>
    <property type="match status" value="1"/>
</dbReference>
<evidence type="ECO:0000256" key="1">
    <source>
        <dbReference type="ARBA" id="ARBA00008725"/>
    </source>
</evidence>
<evidence type="ECO:0000313" key="4">
    <source>
        <dbReference type="EMBL" id="CAB5039368.1"/>
    </source>
</evidence>
<protein>
    <submittedName>
        <fullName evidence="3">Unannotated protein</fullName>
    </submittedName>
</protein>
<evidence type="ECO:0000313" key="3">
    <source>
        <dbReference type="EMBL" id="CAB4891283.1"/>
    </source>
</evidence>
<dbReference type="EMBL" id="CAFBMC010000012">
    <property type="protein sequence ID" value="CAB4891283.1"/>
    <property type="molecule type" value="Genomic_DNA"/>
</dbReference>
<reference evidence="3" key="1">
    <citation type="submission" date="2020-05" db="EMBL/GenBank/DDBJ databases">
        <authorList>
            <person name="Chiriac C."/>
            <person name="Salcher M."/>
            <person name="Ghai R."/>
            <person name="Kavagutti S V."/>
        </authorList>
    </citation>
    <scope>NUCLEOTIDE SEQUENCE</scope>
</reference>
<dbReference type="InterPro" id="IPR024370">
    <property type="entry name" value="PBP_domain"/>
</dbReference>
<dbReference type="InterPro" id="IPR050962">
    <property type="entry name" value="Phosphate-bind_PstS"/>
</dbReference>
<dbReference type="AlphaFoldDB" id="A0A6J7FI19"/>
<dbReference type="EMBL" id="CAFBPZ010000061">
    <property type="protein sequence ID" value="CAB5039368.1"/>
    <property type="molecule type" value="Genomic_DNA"/>
</dbReference>
<accession>A0A6J7FI19</accession>
<sequence>MSRFNSRGFALATLFSIPLAAAALVLSGCTPPLPPDVLAAQAEANITCQSGTLSVAAPEIFTGALDAVGQSLTATCTEQTVVEVAADKPAPVHLIDVLPSPAVLADFKTSSCPAGSTVVVPAFNYPVTLAFNEPGLEGIQLTPAAVAGILNGTIKTWNDPLVTASNDGLGLEGLPPMKLIGLKGDQGAMQAMTAWLTSVAPQSWKFGTVGSVPSALPFASVTELVDEITATEGAIAVLPVSTAVNNVLGMASLPAGAELNIWVSPDDVQLAKVGSAAMTDQTATLASGESSDMLVYGPGLGGVPVEGQFDIAASKIVLAQDQELIGWPVMGVAHLLICNEPGKPLPLSFAQYVVRLAGQGSFEAFGLTPLPEPIRVKTFSPLKIVVTPPAN</sequence>
<name>A0A6J7FI19_9ZZZZ</name>
<dbReference type="PROSITE" id="PS51257">
    <property type="entry name" value="PROKAR_LIPOPROTEIN"/>
    <property type="match status" value="1"/>
</dbReference>
<gene>
    <name evidence="3" type="ORF">UFOPK3495_00387</name>
    <name evidence="4" type="ORF">UFOPK4237_00977</name>
</gene>
<dbReference type="PANTHER" id="PTHR42996:SF1">
    <property type="entry name" value="PHOSPHATE-BINDING PROTEIN PSTS"/>
    <property type="match status" value="1"/>
</dbReference>
<comment type="similarity">
    <text evidence="1">Belongs to the PstS family.</text>
</comment>
<organism evidence="3">
    <name type="scientific">freshwater metagenome</name>
    <dbReference type="NCBI Taxonomy" id="449393"/>
    <lineage>
        <taxon>unclassified sequences</taxon>
        <taxon>metagenomes</taxon>
        <taxon>ecological metagenomes</taxon>
    </lineage>
</organism>